<evidence type="ECO:0000313" key="3">
    <source>
        <dbReference type="EMBL" id="TKW61157.1"/>
    </source>
</evidence>
<comment type="caution">
    <text evidence="3">The sequence shown here is derived from an EMBL/GenBank/DDBJ whole genome shotgun (WGS) entry which is preliminary data.</text>
</comment>
<keyword evidence="2" id="KW-0732">Signal</keyword>
<dbReference type="Proteomes" id="UP000320948">
    <property type="component" value="Unassembled WGS sequence"/>
</dbReference>
<evidence type="ECO:0000256" key="2">
    <source>
        <dbReference type="SAM" id="SignalP"/>
    </source>
</evidence>
<feature type="compositionally biased region" description="Polar residues" evidence="1">
    <location>
        <begin position="190"/>
        <end position="205"/>
    </location>
</feature>
<dbReference type="EMBL" id="VAFM01000001">
    <property type="protein sequence ID" value="TKW61157.1"/>
    <property type="molecule type" value="Genomic_DNA"/>
</dbReference>
<feature type="chain" id="PRO_5027097363" evidence="2">
    <location>
        <begin position="21"/>
        <end position="717"/>
    </location>
</feature>
<proteinExistence type="predicted"/>
<name>A0A6N4RBQ0_BLAVI</name>
<reference evidence="3 4" key="1">
    <citation type="journal article" date="2017" name="Nat. Commun.">
        <title>In situ click chemistry generation of cyclooxygenase-2 inhibitors.</title>
        <authorList>
            <person name="Bhardwaj A."/>
            <person name="Kaur J."/>
            <person name="Wuest M."/>
            <person name="Wuest F."/>
        </authorList>
    </citation>
    <scope>NUCLEOTIDE SEQUENCE [LARGE SCALE GENOMIC DNA]</scope>
    <source>
        <strain evidence="3">S2_018_000_R2_106</strain>
    </source>
</reference>
<feature type="compositionally biased region" description="Basic and acidic residues" evidence="1">
    <location>
        <begin position="168"/>
        <end position="178"/>
    </location>
</feature>
<feature type="region of interest" description="Disordered" evidence="1">
    <location>
        <begin position="164"/>
        <end position="210"/>
    </location>
</feature>
<evidence type="ECO:0000313" key="4">
    <source>
        <dbReference type="Proteomes" id="UP000320948"/>
    </source>
</evidence>
<sequence>MKSLLFGVAVFMTLILSALAQNVSSTVSSTQSISLTIPALIGVDISSSNVLLPIVIDKTDGEKMLEARLVNLQSLGVQLGMERMILEGEAAASDAADGGKDYTISWGIASLRTQEGEKLSTYIGKPLQSNISANPVVKGGDSFTAEGDPVELIAAWKRLQEKLDEEDKDSKEQSEKNTDVLSPTKDFATNPDSSEQQAQTQSPQFQVKADPITISTRDGCNMNVDFAQMVAIVQERTLQDGKEVAACQDTLTRYPLDKTYSTCPVKVDNEAGKVYQQYTLSYNDPVSGGAVQVADCQPDNDRSIPITLDTASCGLRHDFDKGVSYQRAKKTYVDPQGNIQTLQDCEDTDETYAQETTYSGCDDIVDIPGMNVVHQKRIRIMKDGQFQYITECAPDTADNTSLQVEACVAPNRYTHDFGGGQSFLNQTIYYADTSGNRKDVQICQPGVITFSHKKDETVCPAINNDSARQTTLYAKTYIEEVAGQPIYLNDCQAISPAISYVKTGDIWKVKSTTRKDFEPTAKDLTSMIGYSGLIESVTYTGVANCGPAIVNTDYYTWQNSAAMFNAYKGLPFSINTYYTAYRVGPGIGKPSCNASSAAATYSGNIMCVAGPDASNWTTMDGIKIDPVNSTSSPTTVTTATLSNMTETISNGRVWFQQSGSTPRSVAFTCTRASCDVTTLLAHPRYIRGDNTVYNDLETVTDTKYVCGDGSNLEGKAM</sequence>
<organism evidence="3 4">
    <name type="scientific">Blastochloris viridis</name>
    <name type="common">Rhodopseudomonas viridis</name>
    <dbReference type="NCBI Taxonomy" id="1079"/>
    <lineage>
        <taxon>Bacteria</taxon>
        <taxon>Pseudomonadati</taxon>
        <taxon>Pseudomonadota</taxon>
        <taxon>Alphaproteobacteria</taxon>
        <taxon>Hyphomicrobiales</taxon>
        <taxon>Blastochloridaceae</taxon>
        <taxon>Blastochloris</taxon>
    </lineage>
</organism>
<feature type="signal peptide" evidence="2">
    <location>
        <begin position="1"/>
        <end position="20"/>
    </location>
</feature>
<dbReference type="AlphaFoldDB" id="A0A6N4RBQ0"/>
<protein>
    <submittedName>
        <fullName evidence="3">Uncharacterized protein</fullName>
    </submittedName>
</protein>
<gene>
    <name evidence="3" type="ORF">DI628_00570</name>
</gene>
<evidence type="ECO:0000256" key="1">
    <source>
        <dbReference type="SAM" id="MobiDB-lite"/>
    </source>
</evidence>
<accession>A0A6N4RBQ0</accession>